<dbReference type="Pfam" id="PF05725">
    <property type="entry name" value="FNIP"/>
    <property type="match status" value="2"/>
</dbReference>
<reference evidence="1" key="1">
    <citation type="journal article" date="2020" name="Nature">
        <title>Giant virus diversity and host interactions through global metagenomics.</title>
        <authorList>
            <person name="Schulz F."/>
            <person name="Roux S."/>
            <person name="Paez-Espino D."/>
            <person name="Jungbluth S."/>
            <person name="Walsh D.A."/>
            <person name="Denef V.J."/>
            <person name="McMahon K.D."/>
            <person name="Konstantinidis K.T."/>
            <person name="Eloe-Fadrosh E.A."/>
            <person name="Kyrpides N.C."/>
            <person name="Woyke T."/>
        </authorList>
    </citation>
    <scope>NUCLEOTIDE SEQUENCE</scope>
    <source>
        <strain evidence="1">GVMAG-M-3300020192-26</strain>
    </source>
</reference>
<dbReference type="PANTHER" id="PTHR32134">
    <property type="entry name" value="FNIP REPEAT-CONTAINING PROTEIN"/>
    <property type="match status" value="1"/>
</dbReference>
<dbReference type="AlphaFoldDB" id="A0A6C0C8Q4"/>
<accession>A0A6C0C8Q4</accession>
<dbReference type="InterPro" id="IPR008615">
    <property type="entry name" value="FNIP"/>
</dbReference>
<dbReference type="InterPro" id="IPR051251">
    <property type="entry name" value="STK_FNIP-Repeat"/>
</dbReference>
<dbReference type="EMBL" id="MN739352">
    <property type="protein sequence ID" value="QHT00115.1"/>
    <property type="molecule type" value="Genomic_DNA"/>
</dbReference>
<dbReference type="PANTHER" id="PTHR32134:SF178">
    <property type="entry name" value="FNIP REPEAT-CONTAINING PROTEIN"/>
    <property type="match status" value="1"/>
</dbReference>
<protein>
    <recommendedName>
        <fullName evidence="2">F-box and FNIP repeat-containing protein</fullName>
    </recommendedName>
</protein>
<evidence type="ECO:0008006" key="2">
    <source>
        <dbReference type="Google" id="ProtNLM"/>
    </source>
</evidence>
<evidence type="ECO:0000313" key="1">
    <source>
        <dbReference type="EMBL" id="QHT00115.1"/>
    </source>
</evidence>
<sequence>MLTLCFDLIEKICEELSDKDKIRFMTTSNAMNELKYRFMFNEKIHIGKIESLPYYNNFINVEVDDIICNCFRNNQCDNILQISKNVTHLTISQKYQYNEIGYIPISQNIVIPYNIIDLTVDYWLDLTIKFHVLPKITHLTFGTLFDRPIKDKIPNSVTHLVFGRKFNQPIDYVIPNSVTHIKFGFCFNKPIKNCIPESVTHLTFGYAFKQALDDLPTSVTYIALSRNYDLVISANILSKVQIENLFC</sequence>
<organism evidence="1">
    <name type="scientific">viral metagenome</name>
    <dbReference type="NCBI Taxonomy" id="1070528"/>
    <lineage>
        <taxon>unclassified sequences</taxon>
        <taxon>metagenomes</taxon>
        <taxon>organismal metagenomes</taxon>
    </lineage>
</organism>
<proteinExistence type="predicted"/>
<name>A0A6C0C8Q4_9ZZZZ</name>